<evidence type="ECO:0000256" key="1">
    <source>
        <dbReference type="ARBA" id="ARBA00011738"/>
    </source>
</evidence>
<evidence type="ECO:0000313" key="5">
    <source>
        <dbReference type="EMBL" id="QII57455.1"/>
    </source>
</evidence>
<dbReference type="SFLD" id="SFLDS00019">
    <property type="entry name" value="Glutathione_Transferase_(cytos"/>
    <property type="match status" value="1"/>
</dbReference>
<dbReference type="SUPFAM" id="SSF47616">
    <property type="entry name" value="GST C-terminal domain-like"/>
    <property type="match status" value="1"/>
</dbReference>
<evidence type="ECO:0000259" key="3">
    <source>
        <dbReference type="PROSITE" id="PS50404"/>
    </source>
</evidence>
<keyword evidence="5" id="KW-0808">Transferase</keyword>
<proteinExistence type="evidence at transcript level"/>
<reference evidence="5" key="1">
    <citation type="submission" date="2019-07" db="EMBL/GenBank/DDBJ databases">
        <authorList>
            <person name="Ma G."/>
        </authorList>
    </citation>
    <scope>NUCLEOTIDE SEQUENCE</scope>
</reference>
<evidence type="ECO:0000256" key="2">
    <source>
        <dbReference type="RuleBase" id="RU003494"/>
    </source>
</evidence>
<dbReference type="Pfam" id="PF02798">
    <property type="entry name" value="GST_N"/>
    <property type="match status" value="1"/>
</dbReference>
<dbReference type="PANTHER" id="PTHR43969:SF9">
    <property type="entry name" value="GLUTATHIONE S TRANSFERASE D10, ISOFORM A-RELATED"/>
    <property type="match status" value="1"/>
</dbReference>
<dbReference type="FunFam" id="3.40.30.10:FF:000034">
    <property type="entry name" value="glutathione S-transferase 1"/>
    <property type="match status" value="1"/>
</dbReference>
<dbReference type="CDD" id="cd03177">
    <property type="entry name" value="GST_C_Delta_Epsilon"/>
    <property type="match status" value="1"/>
</dbReference>
<dbReference type="EMBL" id="MN226995">
    <property type="protein sequence ID" value="QII57455.1"/>
    <property type="molecule type" value="mRNA"/>
</dbReference>
<comment type="similarity">
    <text evidence="2">Belongs to the GST superfamily.</text>
</comment>
<dbReference type="InterPro" id="IPR004046">
    <property type="entry name" value="GST_C"/>
</dbReference>
<comment type="subunit">
    <text evidence="1">Homodimer.</text>
</comment>
<dbReference type="AlphaFoldDB" id="A0A6G7K332"/>
<dbReference type="PROSITE" id="PS50404">
    <property type="entry name" value="GST_NTER"/>
    <property type="match status" value="1"/>
</dbReference>
<dbReference type="Pfam" id="PF00043">
    <property type="entry name" value="GST_C"/>
    <property type="match status" value="1"/>
</dbReference>
<feature type="domain" description="GST N-terminal" evidence="3">
    <location>
        <begin position="2"/>
        <end position="83"/>
    </location>
</feature>
<dbReference type="PROSITE" id="PS50405">
    <property type="entry name" value="GST_CTER"/>
    <property type="match status" value="1"/>
</dbReference>
<dbReference type="Gene3D" id="1.20.1050.10">
    <property type="match status" value="1"/>
</dbReference>
<dbReference type="SFLD" id="SFLDG00358">
    <property type="entry name" value="Main_(cytGST)"/>
    <property type="match status" value="1"/>
</dbReference>
<dbReference type="SFLD" id="SFLDG01153">
    <property type="entry name" value="Main.4:_Theta-like"/>
    <property type="match status" value="1"/>
</dbReference>
<dbReference type="GO" id="GO:0004364">
    <property type="term" value="F:glutathione transferase activity"/>
    <property type="evidence" value="ECO:0007669"/>
    <property type="project" value="UniProtKB-EC"/>
</dbReference>
<dbReference type="FunFam" id="1.20.1050.10:FF:000007">
    <property type="entry name" value="Glutathione S-transferase 1-1"/>
    <property type="match status" value="1"/>
</dbReference>
<sequence length="221" mass="25316">MASLDFYCMSGSPPCRTVSMVAAAIGVELNKKFVNLDADEHLKPEFLKMNPEHTVPTVDDNGFYLWESRAIIGYLVDQYAKDDTLYPKDAKKRALVNQRLFFDLSTLYGAFSDYYYPVMFYGAQKFDPEKFKKLEQAFEFLNTFLEGKEWVAGASMTIADYTIVSSVSAADAVGFGYKRYPNVHAWFERAKKAIKSYDELYHPDAMMFKKWYDEAGAGDKK</sequence>
<organism evidence="5">
    <name type="scientific">Xenocatantops brachycerus</name>
    <dbReference type="NCBI Taxonomy" id="227619"/>
    <lineage>
        <taxon>Eukaryota</taxon>
        <taxon>Metazoa</taxon>
        <taxon>Ecdysozoa</taxon>
        <taxon>Arthropoda</taxon>
        <taxon>Hexapoda</taxon>
        <taxon>Insecta</taxon>
        <taxon>Pterygota</taxon>
        <taxon>Neoptera</taxon>
        <taxon>Polyneoptera</taxon>
        <taxon>Orthoptera</taxon>
        <taxon>Caelifera</taxon>
        <taxon>Acrididea</taxon>
        <taxon>Acridomorpha</taxon>
        <taxon>Acridoidea</taxon>
        <taxon>Acrididae</taxon>
        <taxon>Catantopinae</taxon>
        <taxon>Xenocatantops</taxon>
    </lineage>
</organism>
<evidence type="ECO:0000259" key="4">
    <source>
        <dbReference type="PROSITE" id="PS50405"/>
    </source>
</evidence>
<dbReference type="InterPro" id="IPR010987">
    <property type="entry name" value="Glutathione-S-Trfase_C-like"/>
</dbReference>
<dbReference type="SUPFAM" id="SSF52833">
    <property type="entry name" value="Thioredoxin-like"/>
    <property type="match status" value="1"/>
</dbReference>
<dbReference type="PANTHER" id="PTHR43969">
    <property type="entry name" value="GLUTATHIONE S TRANSFERASE D10, ISOFORM A-RELATED"/>
    <property type="match status" value="1"/>
</dbReference>
<protein>
    <submittedName>
        <fullName evidence="5">Glutathione-S transferase delta1</fullName>
        <ecNumber evidence="5">2.5.1.18</ecNumber>
    </submittedName>
</protein>
<dbReference type="Gene3D" id="3.40.30.10">
    <property type="entry name" value="Glutaredoxin"/>
    <property type="match status" value="1"/>
</dbReference>
<dbReference type="GO" id="GO:0006749">
    <property type="term" value="P:glutathione metabolic process"/>
    <property type="evidence" value="ECO:0007669"/>
    <property type="project" value="TreeGrafter"/>
</dbReference>
<accession>A0A6G7K332</accession>
<name>A0A6G7K332_9ORTH</name>
<dbReference type="InterPro" id="IPR036249">
    <property type="entry name" value="Thioredoxin-like_sf"/>
</dbReference>
<dbReference type="CDD" id="cd03045">
    <property type="entry name" value="GST_N_Delta_Epsilon"/>
    <property type="match status" value="1"/>
</dbReference>
<dbReference type="InterPro" id="IPR004045">
    <property type="entry name" value="Glutathione_S-Trfase_N"/>
</dbReference>
<feature type="domain" description="GST C-terminal" evidence="4">
    <location>
        <begin position="89"/>
        <end position="207"/>
    </location>
</feature>
<dbReference type="InterPro" id="IPR036282">
    <property type="entry name" value="Glutathione-S-Trfase_C_sf"/>
</dbReference>
<dbReference type="InterPro" id="IPR040079">
    <property type="entry name" value="Glutathione_S-Trfase"/>
</dbReference>
<dbReference type="EC" id="2.5.1.18" evidence="5"/>